<evidence type="ECO:0000313" key="2">
    <source>
        <dbReference type="Proteomes" id="UP000316213"/>
    </source>
</evidence>
<dbReference type="Proteomes" id="UP000316213">
    <property type="component" value="Unassembled WGS sequence"/>
</dbReference>
<accession>A0A5C6AWS4</accession>
<dbReference type="EMBL" id="SJPM01000001">
    <property type="protein sequence ID" value="TWU04088.1"/>
    <property type="molecule type" value="Genomic_DNA"/>
</dbReference>
<keyword evidence="2" id="KW-1185">Reference proteome</keyword>
<proteinExistence type="predicted"/>
<gene>
    <name evidence="1" type="ORF">Pla100_10240</name>
</gene>
<name>A0A5C6AWS4_9BACT</name>
<evidence type="ECO:0000313" key="1">
    <source>
        <dbReference type="EMBL" id="TWU04088.1"/>
    </source>
</evidence>
<dbReference type="RefSeq" id="WP_197167697.1">
    <property type="nucleotide sequence ID" value="NZ_SJPM01000001.1"/>
</dbReference>
<dbReference type="PROSITE" id="PS51257">
    <property type="entry name" value="PROKAR_LIPOPROTEIN"/>
    <property type="match status" value="1"/>
</dbReference>
<protein>
    <submittedName>
        <fullName evidence="1">Uncharacterized protein</fullName>
    </submittedName>
</protein>
<sequence>MKYLVLIGIVFVLGCGGSNDTTIVPNDMSPEQVQAEIEANNAIESAPASGGGV</sequence>
<organism evidence="1 2">
    <name type="scientific">Neorhodopirellula pilleata</name>
    <dbReference type="NCBI Taxonomy" id="2714738"/>
    <lineage>
        <taxon>Bacteria</taxon>
        <taxon>Pseudomonadati</taxon>
        <taxon>Planctomycetota</taxon>
        <taxon>Planctomycetia</taxon>
        <taxon>Pirellulales</taxon>
        <taxon>Pirellulaceae</taxon>
        <taxon>Neorhodopirellula</taxon>
    </lineage>
</organism>
<comment type="caution">
    <text evidence="1">The sequence shown here is derived from an EMBL/GenBank/DDBJ whole genome shotgun (WGS) entry which is preliminary data.</text>
</comment>
<reference evidence="1 2" key="1">
    <citation type="submission" date="2019-02" db="EMBL/GenBank/DDBJ databases">
        <title>Deep-cultivation of Planctomycetes and their phenomic and genomic characterization uncovers novel biology.</title>
        <authorList>
            <person name="Wiegand S."/>
            <person name="Jogler M."/>
            <person name="Boedeker C."/>
            <person name="Pinto D."/>
            <person name="Vollmers J."/>
            <person name="Rivas-Marin E."/>
            <person name="Kohn T."/>
            <person name="Peeters S.H."/>
            <person name="Heuer A."/>
            <person name="Rast P."/>
            <person name="Oberbeckmann S."/>
            <person name="Bunk B."/>
            <person name="Jeske O."/>
            <person name="Meyerdierks A."/>
            <person name="Storesund J.E."/>
            <person name="Kallscheuer N."/>
            <person name="Luecker S."/>
            <person name="Lage O.M."/>
            <person name="Pohl T."/>
            <person name="Merkel B.J."/>
            <person name="Hornburger P."/>
            <person name="Mueller R.-W."/>
            <person name="Bruemmer F."/>
            <person name="Labrenz M."/>
            <person name="Spormann A.M."/>
            <person name="Op Den Camp H."/>
            <person name="Overmann J."/>
            <person name="Amann R."/>
            <person name="Jetten M.S.M."/>
            <person name="Mascher T."/>
            <person name="Medema M.H."/>
            <person name="Devos D.P."/>
            <person name="Kaster A.-K."/>
            <person name="Ovreas L."/>
            <person name="Rohde M."/>
            <person name="Galperin M.Y."/>
            <person name="Jogler C."/>
        </authorList>
    </citation>
    <scope>NUCLEOTIDE SEQUENCE [LARGE SCALE GENOMIC DNA]</scope>
    <source>
        <strain evidence="1 2">Pla100</strain>
    </source>
</reference>
<dbReference type="AlphaFoldDB" id="A0A5C6AWS4"/>